<accession>A0A172UT38</accession>
<evidence type="ECO:0000313" key="3">
    <source>
        <dbReference type="Proteomes" id="UP000077143"/>
    </source>
</evidence>
<dbReference type="Pfam" id="PF11259">
    <property type="entry name" value="DUF3060"/>
    <property type="match status" value="1"/>
</dbReference>
<sequence>MRTLIAGTVAAMALALTGCGASGDSDAPTVTAGTSGAQVEIGNTINYGSFGTTADIDCAQGKALNVGGSNNTLTIKGTCSSVNIGGADNKVTLERVETEISVVGIDNTVVYKGGDPKVEDLGSGNKVDKG</sequence>
<dbReference type="EMBL" id="CP015596">
    <property type="protein sequence ID" value="ANE82153.1"/>
    <property type="molecule type" value="Genomic_DNA"/>
</dbReference>
<name>A0A172UT38_9MYCO</name>
<evidence type="ECO:0008006" key="4">
    <source>
        <dbReference type="Google" id="ProtNLM"/>
    </source>
</evidence>
<dbReference type="OrthoDB" id="4752871at2"/>
<dbReference type="Proteomes" id="UP000077143">
    <property type="component" value="Chromosome"/>
</dbReference>
<evidence type="ECO:0000313" key="2">
    <source>
        <dbReference type="EMBL" id="ANE82153.1"/>
    </source>
</evidence>
<dbReference type="InterPro" id="IPR021417">
    <property type="entry name" value="DUF3060"/>
</dbReference>
<keyword evidence="3" id="KW-1185">Reference proteome</keyword>
<reference evidence="2 3" key="1">
    <citation type="submission" date="2016-05" db="EMBL/GenBank/DDBJ databases">
        <title>Complete genome sequence of a phthalic acid esters degrading Mycobacterium sp. YC-RL4.</title>
        <authorList>
            <person name="Ren L."/>
            <person name="Fan S."/>
            <person name="Ruth N."/>
            <person name="Jia Y."/>
            <person name="Wang J."/>
            <person name="Qiao C."/>
        </authorList>
    </citation>
    <scope>NUCLEOTIDE SEQUENCE [LARGE SCALE GENOMIC DNA]</scope>
    <source>
        <strain evidence="2 3">YC-RL4</strain>
    </source>
</reference>
<evidence type="ECO:0000256" key="1">
    <source>
        <dbReference type="SAM" id="SignalP"/>
    </source>
</evidence>
<protein>
    <recommendedName>
        <fullName evidence="4">DUF3060 domain-containing protein</fullName>
    </recommendedName>
</protein>
<organism evidence="2 3">
    <name type="scientific">Mycobacterium adipatum</name>
    <dbReference type="NCBI Taxonomy" id="1682113"/>
    <lineage>
        <taxon>Bacteria</taxon>
        <taxon>Bacillati</taxon>
        <taxon>Actinomycetota</taxon>
        <taxon>Actinomycetes</taxon>
        <taxon>Mycobacteriales</taxon>
        <taxon>Mycobacteriaceae</taxon>
        <taxon>Mycobacterium</taxon>
    </lineage>
</organism>
<feature type="signal peptide" evidence="1">
    <location>
        <begin position="1"/>
        <end position="21"/>
    </location>
</feature>
<gene>
    <name evidence="2" type="ORF">A7U43_25435</name>
</gene>
<dbReference type="KEGG" id="madi:A7U43_25435"/>
<proteinExistence type="predicted"/>
<feature type="chain" id="PRO_5039178539" description="DUF3060 domain-containing protein" evidence="1">
    <location>
        <begin position="22"/>
        <end position="130"/>
    </location>
</feature>
<dbReference type="PROSITE" id="PS51257">
    <property type="entry name" value="PROKAR_LIPOPROTEIN"/>
    <property type="match status" value="1"/>
</dbReference>
<dbReference type="RefSeq" id="WP_068000524.1">
    <property type="nucleotide sequence ID" value="NZ_CP015596.1"/>
</dbReference>
<keyword evidence="1" id="KW-0732">Signal</keyword>
<dbReference type="AlphaFoldDB" id="A0A172UT38"/>
<dbReference type="STRING" id="1682113.A7U43_25435"/>